<proteinExistence type="predicted"/>
<comment type="caution">
    <text evidence="1">The sequence shown here is derived from an EMBL/GenBank/DDBJ whole genome shotgun (WGS) entry which is preliminary data.</text>
</comment>
<accession>A0A2R6A8F3</accession>
<feature type="non-terminal residue" evidence="1">
    <location>
        <position position="657"/>
    </location>
</feature>
<protein>
    <submittedName>
        <fullName evidence="1">Uncharacterized protein</fullName>
    </submittedName>
</protein>
<dbReference type="EMBL" id="NEXE01000350">
    <property type="protein sequence ID" value="PSN82605.1"/>
    <property type="molecule type" value="Genomic_DNA"/>
</dbReference>
<name>A0A2R6A8F3_9ARCH</name>
<dbReference type="AlphaFoldDB" id="A0A2R6A8F3"/>
<evidence type="ECO:0000313" key="1">
    <source>
        <dbReference type="EMBL" id="PSN82605.1"/>
    </source>
</evidence>
<reference evidence="1 2" key="1">
    <citation type="submission" date="2017-04" db="EMBL/GenBank/DDBJ databases">
        <title>Novel microbial lineages endemic to geothermal iron-oxide mats fill important gaps in the evolutionary history of Archaea.</title>
        <authorList>
            <person name="Jay Z.J."/>
            <person name="Beam J.P."/>
            <person name="Dlakic M."/>
            <person name="Rusch D.B."/>
            <person name="Kozubal M.A."/>
            <person name="Inskeep W.P."/>
        </authorList>
    </citation>
    <scope>NUCLEOTIDE SEQUENCE [LARGE SCALE GENOMIC DNA]</scope>
    <source>
        <strain evidence="1">OSP_D</strain>
    </source>
</reference>
<sequence>MKDGSVKLRDYVERAAQTGALDDRLFAVDLSKADAVDAAEFFDRTELVKNLETLVRQVLRRVSQGSGNAVYLLDTVMGGGKSHTLVYLYLLFQKRSLANSRRELREILRDEELGGVPDAEVVVFDGMNADPSLPFEEQPNIARFFKDGGGKDDVARSIEAVGKPVVFLVDEVLAYLAKRKEMWVSDLAFIRTLAEAVADTANSVFVATVPSDTSNQEGYKRLVAAFKEIKRKADLIHPQNPGEDFARIARKQIFKWVDGREAKEAAEWARRMLEREGYAVDEKRYAECYPFHPMLIKVFTERFAVFENFQKTREALKLLARMCARSKSLPYPFIGPGDVDLDERYLRDALTSANTFEIKNLSEIVSTDILPAKDDKRRALTALYLYSLYPKEEQRGLDRRDLFEALLPENGSASDLERLVKDYIRQEALYLEENKENGRFYFKEEVNIHALVRREAENIGDVTQELVKVVEEFSKEFGGHVSAAFDSSEVYPEKLNLVFAPLNIQGEHAAEEYADKRGFFGVDSRSANAVVVYPSEDAGVAELEWALKQNTAVEVLKKRFKGKKHVLERLNEIGEEVRAEITAKFCSTYTSLLLFKDREMKHWRVQPRENTLQAYAEAVKQTLMEKQKAYFDPSKVNLELLFERLLGERSEVRVEDA</sequence>
<dbReference type="Pfam" id="PF04465">
    <property type="entry name" value="DUF499"/>
    <property type="match status" value="1"/>
</dbReference>
<dbReference type="InterPro" id="IPR007555">
    <property type="entry name" value="DUF499"/>
</dbReference>
<organism evidence="1 2">
    <name type="scientific">Candidatus Marsarchaeota G2 archaeon OSP_D</name>
    <dbReference type="NCBI Taxonomy" id="1978157"/>
    <lineage>
        <taxon>Archaea</taxon>
        <taxon>Candidatus Marsarchaeota</taxon>
        <taxon>Candidatus Marsarchaeota group 2</taxon>
    </lineage>
</organism>
<dbReference type="Proteomes" id="UP000240322">
    <property type="component" value="Unassembled WGS sequence"/>
</dbReference>
<evidence type="ECO:0000313" key="2">
    <source>
        <dbReference type="Proteomes" id="UP000240322"/>
    </source>
</evidence>
<gene>
    <name evidence="1" type="ORF">B9Q03_14040</name>
</gene>